<evidence type="ECO:0000256" key="1">
    <source>
        <dbReference type="ARBA" id="ARBA00022801"/>
    </source>
</evidence>
<dbReference type="OrthoDB" id="9800174at2"/>
<dbReference type="InterPro" id="IPR006047">
    <property type="entry name" value="GH13_cat_dom"/>
</dbReference>
<dbReference type="SMART" id="SM00642">
    <property type="entry name" value="Aamy"/>
    <property type="match status" value="1"/>
</dbReference>
<dbReference type="eggNOG" id="COG0366">
    <property type="taxonomic scope" value="Bacteria"/>
</dbReference>
<dbReference type="Gene3D" id="3.90.400.10">
    <property type="entry name" value="Oligo-1,6-glucosidase, Domain 2"/>
    <property type="match status" value="1"/>
</dbReference>
<dbReference type="EMBL" id="CP000879">
    <property type="protein sequence ID" value="ABX31979.1"/>
    <property type="molecule type" value="Genomic_DNA"/>
</dbReference>
<dbReference type="InterPro" id="IPR013780">
    <property type="entry name" value="Glyco_hydro_b"/>
</dbReference>
<keyword evidence="2" id="KW-0326">Glycosidase</keyword>
<keyword evidence="1" id="KW-0378">Hydrolase</keyword>
<dbReference type="STRING" id="403833.Pmob_1265"/>
<dbReference type="SUPFAM" id="SSF51445">
    <property type="entry name" value="(Trans)glycosidases"/>
    <property type="match status" value="1"/>
</dbReference>
<gene>
    <name evidence="4" type="ordered locus">Pmob_1265</name>
</gene>
<dbReference type="InterPro" id="IPR045857">
    <property type="entry name" value="O16G_dom_2"/>
</dbReference>
<dbReference type="Gene3D" id="3.20.20.80">
    <property type="entry name" value="Glycosidases"/>
    <property type="match status" value="1"/>
</dbReference>
<dbReference type="InterPro" id="IPR017853">
    <property type="entry name" value="GH"/>
</dbReference>
<evidence type="ECO:0000259" key="3">
    <source>
        <dbReference type="SMART" id="SM00642"/>
    </source>
</evidence>
<dbReference type="HOGENOM" id="CLU_006462_6_3_0"/>
<dbReference type="KEGG" id="pmo:Pmob_1265"/>
<sequence length="463" mass="54279">MRSEIGYEIFVDRFFSSQEKNHTIPWDSKIKGQEKQEYDFYGGDLLGITEKIDYLYDLGIDFIYLTPIFEAKTNHRYDCTNYFRIDPLIGNEQNLELLCKNLAQKNIKLFLDIALNHMGSDSIWFQKAKANNNEHNYFRIKGGEFTHWANVEKLVELNLENLELQSILWDGNNSAMKYWSKFGIAGWRLDCAYELGQDILNKIYTSLKESFHISLIGEIWSYPEKWIQEGVLDGIMNYYYKDLIDNIIDQKIDGTLFTQIVEKLYVSCGNKLLKSWNILSSHDTSRIRTRYGKNWKIAVALQFMLPGSPLIYYGEEIGLEAEGDPYCRTPMKWNSWSEENYESYNFYKKMIKFFENSKALQEGSLKAVFSNNENIVSFLRTTDSIEDLRLVIANPTSQRQNYLLYTQESSLMNKTILKDCFSNNIAQVENSKIIGQISPNSFSIFMPHIERETSKYTPYKRIY</sequence>
<evidence type="ECO:0000313" key="4">
    <source>
        <dbReference type="EMBL" id="ABX31979.1"/>
    </source>
</evidence>
<dbReference type="GO" id="GO:0005975">
    <property type="term" value="P:carbohydrate metabolic process"/>
    <property type="evidence" value="ECO:0007669"/>
    <property type="project" value="InterPro"/>
</dbReference>
<dbReference type="PANTHER" id="PTHR10357">
    <property type="entry name" value="ALPHA-AMYLASE FAMILY MEMBER"/>
    <property type="match status" value="1"/>
</dbReference>
<dbReference type="GO" id="GO:0016798">
    <property type="term" value="F:hydrolase activity, acting on glycosyl bonds"/>
    <property type="evidence" value="ECO:0007669"/>
    <property type="project" value="UniProtKB-KW"/>
</dbReference>
<dbReference type="Gene3D" id="2.60.40.1180">
    <property type="entry name" value="Golgi alpha-mannosidase II"/>
    <property type="match status" value="1"/>
</dbReference>
<accession>A9BGC9</accession>
<dbReference type="Proteomes" id="UP000000789">
    <property type="component" value="Chromosome"/>
</dbReference>
<name>A9BGC9_PETMO</name>
<keyword evidence="5" id="KW-1185">Reference proteome</keyword>
<dbReference type="CAZy" id="GH13">
    <property type="family name" value="Glycoside Hydrolase Family 13"/>
</dbReference>
<dbReference type="AlphaFoldDB" id="A9BGC9"/>
<dbReference type="Pfam" id="PF00128">
    <property type="entry name" value="Alpha-amylase"/>
    <property type="match status" value="1"/>
</dbReference>
<feature type="domain" description="Glycosyl hydrolase family 13 catalytic" evidence="3">
    <location>
        <begin position="8"/>
        <end position="354"/>
    </location>
</feature>
<reference evidence="4" key="1">
    <citation type="submission" date="2007-11" db="EMBL/GenBank/DDBJ databases">
        <title>Complete sequence of Petroga mobilis SJ95.</title>
        <authorList>
            <consortium name="US DOE Joint Genome Institute"/>
            <person name="Copeland A."/>
            <person name="Lucas S."/>
            <person name="Lapidus A."/>
            <person name="Barry K."/>
            <person name="Glavina del Rio T."/>
            <person name="Dalin E."/>
            <person name="Tice H."/>
            <person name="Pitluck S."/>
            <person name="Meincke L."/>
            <person name="Brettin T."/>
            <person name="Bruce D."/>
            <person name="Detter J.C."/>
            <person name="Han C."/>
            <person name="Kuske C.R."/>
            <person name="Schmutz J."/>
            <person name="Larimer F."/>
            <person name="Land M."/>
            <person name="Hauser L."/>
            <person name="Kyrpides N."/>
            <person name="Mikhailova N."/>
            <person name="Noll K."/>
            <person name="Richardson P."/>
        </authorList>
    </citation>
    <scope>NUCLEOTIDE SEQUENCE [LARGE SCALE GENOMIC DNA]</scope>
    <source>
        <strain evidence="4">SJ95</strain>
    </source>
</reference>
<dbReference type="RefSeq" id="WP_012209078.1">
    <property type="nucleotide sequence ID" value="NC_010003.1"/>
</dbReference>
<dbReference type="CDD" id="cd11338">
    <property type="entry name" value="AmyAc_CMD"/>
    <property type="match status" value="1"/>
</dbReference>
<evidence type="ECO:0000313" key="5">
    <source>
        <dbReference type="Proteomes" id="UP000000789"/>
    </source>
</evidence>
<evidence type="ECO:0000256" key="2">
    <source>
        <dbReference type="ARBA" id="ARBA00023295"/>
    </source>
</evidence>
<dbReference type="SUPFAM" id="SSF51011">
    <property type="entry name" value="Glycosyl hydrolase domain"/>
    <property type="match status" value="1"/>
</dbReference>
<dbReference type="PANTHER" id="PTHR10357:SF210">
    <property type="entry name" value="MALTODEXTRIN GLUCOSIDASE"/>
    <property type="match status" value="1"/>
</dbReference>
<protein>
    <submittedName>
        <fullName evidence="4">Alpha amylase catalytic region</fullName>
    </submittedName>
</protein>
<organism evidence="4 5">
    <name type="scientific">Petrotoga mobilis (strain DSM 10674 / SJ95)</name>
    <dbReference type="NCBI Taxonomy" id="403833"/>
    <lineage>
        <taxon>Bacteria</taxon>
        <taxon>Thermotogati</taxon>
        <taxon>Thermotogota</taxon>
        <taxon>Thermotogae</taxon>
        <taxon>Petrotogales</taxon>
        <taxon>Petrotogaceae</taxon>
        <taxon>Petrotoga</taxon>
    </lineage>
</organism>
<proteinExistence type="predicted"/>